<dbReference type="Proteomes" id="UP000562682">
    <property type="component" value="Unassembled WGS sequence"/>
</dbReference>
<feature type="region of interest" description="Disordered" evidence="1">
    <location>
        <begin position="551"/>
        <end position="585"/>
    </location>
</feature>
<gene>
    <name evidence="2" type="ORF">FDENT_9663</name>
</gene>
<dbReference type="EMBL" id="JAAOAK010000301">
    <property type="protein sequence ID" value="KAF5675742.1"/>
    <property type="molecule type" value="Genomic_DNA"/>
</dbReference>
<comment type="caution">
    <text evidence="2">The sequence shown here is derived from an EMBL/GenBank/DDBJ whole genome shotgun (WGS) entry which is preliminary data.</text>
</comment>
<name>A0A8H5TWP4_9HYPO</name>
<protein>
    <submittedName>
        <fullName evidence="2">C2H2 transcription factor</fullName>
    </submittedName>
</protein>
<feature type="compositionally biased region" description="Polar residues" evidence="1">
    <location>
        <begin position="357"/>
        <end position="371"/>
    </location>
</feature>
<feature type="region of interest" description="Disordered" evidence="1">
    <location>
        <begin position="335"/>
        <end position="387"/>
    </location>
</feature>
<organism evidence="2 3">
    <name type="scientific">Fusarium denticulatum</name>
    <dbReference type="NCBI Taxonomy" id="48507"/>
    <lineage>
        <taxon>Eukaryota</taxon>
        <taxon>Fungi</taxon>
        <taxon>Dikarya</taxon>
        <taxon>Ascomycota</taxon>
        <taxon>Pezizomycotina</taxon>
        <taxon>Sordariomycetes</taxon>
        <taxon>Hypocreomycetidae</taxon>
        <taxon>Hypocreales</taxon>
        <taxon>Nectriaceae</taxon>
        <taxon>Fusarium</taxon>
        <taxon>Fusarium fujikuroi species complex</taxon>
    </lineage>
</organism>
<evidence type="ECO:0000313" key="2">
    <source>
        <dbReference type="EMBL" id="KAF5675742.1"/>
    </source>
</evidence>
<reference evidence="2 3" key="1">
    <citation type="submission" date="2020-05" db="EMBL/GenBank/DDBJ databases">
        <title>Identification and distribution of gene clusters putatively required for synthesis of sphingolipid metabolism inhibitors in phylogenetically diverse species of the filamentous fungus Fusarium.</title>
        <authorList>
            <person name="Kim H.-S."/>
            <person name="Busman M."/>
            <person name="Brown D.W."/>
            <person name="Divon H."/>
            <person name="Uhlig S."/>
            <person name="Proctor R.H."/>
        </authorList>
    </citation>
    <scope>NUCLEOTIDE SEQUENCE [LARGE SCALE GENOMIC DNA]</scope>
    <source>
        <strain evidence="2 3">NRRL 25311</strain>
    </source>
</reference>
<feature type="compositionally biased region" description="Polar residues" evidence="1">
    <location>
        <begin position="551"/>
        <end position="575"/>
    </location>
</feature>
<feature type="compositionally biased region" description="Basic and acidic residues" evidence="1">
    <location>
        <begin position="274"/>
        <end position="289"/>
    </location>
</feature>
<evidence type="ECO:0000256" key="1">
    <source>
        <dbReference type="SAM" id="MobiDB-lite"/>
    </source>
</evidence>
<keyword evidence="3" id="KW-1185">Reference proteome</keyword>
<evidence type="ECO:0000313" key="3">
    <source>
        <dbReference type="Proteomes" id="UP000562682"/>
    </source>
</evidence>
<dbReference type="AlphaFoldDB" id="A0A8H5TWP4"/>
<proteinExistence type="predicted"/>
<feature type="region of interest" description="Disordered" evidence="1">
    <location>
        <begin position="271"/>
        <end position="291"/>
    </location>
</feature>
<accession>A0A8H5TWP4</accession>
<sequence>MGNLVDEGHQIKFNGKLLSELATKPSRRIHWLPQDRVKMEQWLRANRTTAFLEDTSDTCLNQLALAIGLEFRRLDQEQKTLVKAKMRSSLKYTLNKLKLSGEVSERWDPRGKQVVLDWTQSKGRSLRGIQDGINNSPCAAPPTHHLTPPVLPTRFLPPERSSRSATPYSVQANFVETDLQRATEEFYRQKAHLDKFEDLISPRHKTNHQGAIAQYVSAVRDTRRHSDREVELSMGRGQAARKETPTADRTLARGRDHINLEPCKTSLRSLTPEMAERKSPALHESDSTKAHRKFIQKLREGSYLSGTTTKNDEGMIPEVDEVVWTSADEHFQQRLVNTSVPDTPPVPKRSAAGNRALRQQSSSNNKVLQRSSRPDQPKSPTSLYKEPSLVYPHPDLVNGVKWTFGMRLCLGLLVALDVLLQEWMACSRIVTAFRAGAACSRACSGICRQSKQAHSDCSQAALSPLEKGSTSPGQNTLSADILLHGLSTTAVPTLQSDLPASPFLTAIGGFVGKITGGGNIRAETAGRPFQEEAIATDMRESVSAVKIALQRQSPQSQPLDQSEVQTASQEQNHSQIVPPVPAPTDGLIQRYRSKVEDAILRMNAMINTRMNAKSDTCKSEDYKTLHKYYTGVSVVRTMSASEYLELSRDARPQDSIVVCTMAEATSIINRGPPTIPVLIPGTPNPQRLKIDTFLA</sequence>